<evidence type="ECO:0000313" key="1">
    <source>
        <dbReference type="EMBL" id="SEB17104.1"/>
    </source>
</evidence>
<sequence length="122" mass="14395">MFIASIVIPILIFYFYRRTKKERESYYNEWIDMGKTNEAAVLEGTIVRTAAYQEKYYQDLYLSVTELWVDSKRGRIKAIKKEPACPSHEQAKFETGQFARLSGEWHRSIFYFSSILEGSSRD</sequence>
<dbReference type="OrthoDB" id="2917898at2"/>
<dbReference type="STRING" id="571932.SAMN05421743_1236"/>
<accession>A0A1H4H5N8</accession>
<dbReference type="AlphaFoldDB" id="A0A1H4H5N8"/>
<organism evidence="1 2">
    <name type="scientific">Thalassobacillus cyri</name>
    <dbReference type="NCBI Taxonomy" id="571932"/>
    <lineage>
        <taxon>Bacteria</taxon>
        <taxon>Bacillati</taxon>
        <taxon>Bacillota</taxon>
        <taxon>Bacilli</taxon>
        <taxon>Bacillales</taxon>
        <taxon>Bacillaceae</taxon>
        <taxon>Thalassobacillus</taxon>
    </lineage>
</organism>
<keyword evidence="2" id="KW-1185">Reference proteome</keyword>
<protein>
    <submittedName>
        <fullName evidence="1">Uncharacterized protein</fullName>
    </submittedName>
</protein>
<dbReference type="Proteomes" id="UP000198584">
    <property type="component" value="Unassembled WGS sequence"/>
</dbReference>
<proteinExistence type="predicted"/>
<gene>
    <name evidence="1" type="ORF">SAMN05421743_1236</name>
</gene>
<dbReference type="EMBL" id="FNQR01000023">
    <property type="protein sequence ID" value="SEB17104.1"/>
    <property type="molecule type" value="Genomic_DNA"/>
</dbReference>
<name>A0A1H4H5N8_9BACI</name>
<dbReference type="RefSeq" id="WP_093046596.1">
    <property type="nucleotide sequence ID" value="NZ_FNQR01000023.1"/>
</dbReference>
<evidence type="ECO:0000313" key="2">
    <source>
        <dbReference type="Proteomes" id="UP000198584"/>
    </source>
</evidence>
<reference evidence="1 2" key="1">
    <citation type="submission" date="2016-10" db="EMBL/GenBank/DDBJ databases">
        <authorList>
            <person name="de Groot N.N."/>
        </authorList>
    </citation>
    <scope>NUCLEOTIDE SEQUENCE [LARGE SCALE GENOMIC DNA]</scope>
    <source>
        <strain evidence="1 2">CCM7597</strain>
    </source>
</reference>